<protein>
    <recommendedName>
        <fullName evidence="3">HEAT repeat domain-containing protein</fullName>
    </recommendedName>
</protein>
<dbReference type="OrthoDB" id="6534366at2"/>
<proteinExistence type="predicted"/>
<evidence type="ECO:0008006" key="3">
    <source>
        <dbReference type="Google" id="ProtNLM"/>
    </source>
</evidence>
<gene>
    <name evidence="1" type="ORF">C0Z18_31290</name>
</gene>
<dbReference type="SUPFAM" id="SSF48371">
    <property type="entry name" value="ARM repeat"/>
    <property type="match status" value="1"/>
</dbReference>
<dbReference type="AlphaFoldDB" id="A0A2N7VBH1"/>
<dbReference type="InterPro" id="IPR016024">
    <property type="entry name" value="ARM-type_fold"/>
</dbReference>
<dbReference type="RefSeq" id="WP_102649334.1">
    <property type="nucleotide sequence ID" value="NZ_PNYA01000044.1"/>
</dbReference>
<reference evidence="1 2" key="1">
    <citation type="submission" date="2018-01" db="EMBL/GenBank/DDBJ databases">
        <title>Whole genome analyses suggest that Burkholderia sensu lato contains two further novel genera in the rhizoxinica-symbiotica group Mycetohabitans gen. nov., and Trinickia gen. nov.: implications for the evolution of diazotrophy and nodulation in the Burkholderiaceae.</title>
        <authorList>
            <person name="Estrada-de los Santos P."/>
            <person name="Palmer M."/>
            <person name="Chavez-Ramirez B."/>
            <person name="Beukes C."/>
            <person name="Steenkamp E.T."/>
            <person name="Hirsch A.M."/>
            <person name="Manyaka P."/>
            <person name="Maluk M."/>
            <person name="Lafos M."/>
            <person name="Crook M."/>
            <person name="Gross E."/>
            <person name="Simon M.F."/>
            <person name="Bueno dos Reis Junior F."/>
            <person name="Poole P.S."/>
            <person name="Venter S.N."/>
            <person name="James E.K."/>
        </authorList>
    </citation>
    <scope>NUCLEOTIDE SEQUENCE [LARGE SCALE GENOMIC DNA]</scope>
    <source>
        <strain evidence="1 2">GIMN1.004</strain>
    </source>
</reference>
<comment type="caution">
    <text evidence="1">The sequence shown here is derived from an EMBL/GenBank/DDBJ whole genome shotgun (WGS) entry which is preliminary data.</text>
</comment>
<name>A0A2N7VBH1_9BURK</name>
<accession>A0A2N7VBH1</accession>
<dbReference type="InterPro" id="IPR011989">
    <property type="entry name" value="ARM-like"/>
</dbReference>
<dbReference type="Proteomes" id="UP000235616">
    <property type="component" value="Unassembled WGS sequence"/>
</dbReference>
<keyword evidence="2" id="KW-1185">Reference proteome</keyword>
<dbReference type="EMBL" id="PNYA01000044">
    <property type="protein sequence ID" value="PMS14523.1"/>
    <property type="molecule type" value="Genomic_DNA"/>
</dbReference>
<evidence type="ECO:0000313" key="1">
    <source>
        <dbReference type="EMBL" id="PMS14523.1"/>
    </source>
</evidence>
<organism evidence="1 2">
    <name type="scientific">Trinickia dabaoshanensis</name>
    <dbReference type="NCBI Taxonomy" id="564714"/>
    <lineage>
        <taxon>Bacteria</taxon>
        <taxon>Pseudomonadati</taxon>
        <taxon>Pseudomonadota</taxon>
        <taxon>Betaproteobacteria</taxon>
        <taxon>Burkholderiales</taxon>
        <taxon>Burkholderiaceae</taxon>
        <taxon>Trinickia</taxon>
    </lineage>
</organism>
<sequence>MNLIAKIFGTRSLSTIPAHTVYLQPGQSMSLLAAIEAVRSSADQDFMAQCMSHYSGYLREAAISRAVELGGDAPLEAIAKRVNDWVPEVRRAATNALLTLFATVPADHFVPLIPRLRDLMLATREDHRSWVFEFERRLIEAGGTEAIVAAMTGADFRLRRAAVLLGIDHQVLSVTETIEIGLNSGDVVLARSAVALLDRLPTPDRLEYIARATESSFGSIRFAAFNLIASADSNSGYEPFLWRATLDPQGSLRSAAARLLRGRGRDVIGHCTAILHAGNLTSMQVRAALSLLVELRAPDTLRTLNEYAQCERTEIRAHAVALQAKVSPTQQDEIASRALLDPSRKVRKIGVRLCARGAFVCLGLIKTMLVRHGDRHAAMTICARDRWDSLACIGLITEICLPAHRDRLDMSQALKRWIEDPRAAWTKPSGEQRLLISNPEARARLAALAGERQAQLCARLKEGGIEG</sequence>
<evidence type="ECO:0000313" key="2">
    <source>
        <dbReference type="Proteomes" id="UP000235616"/>
    </source>
</evidence>
<dbReference type="Gene3D" id="1.25.10.10">
    <property type="entry name" value="Leucine-rich Repeat Variant"/>
    <property type="match status" value="1"/>
</dbReference>